<dbReference type="Pfam" id="PF01019">
    <property type="entry name" value="G_glu_transpept"/>
    <property type="match status" value="1"/>
</dbReference>
<sequence>MAAFTTRPEIAGTFGVATSTHWLASSVGFGLLEKGGNAFDAAVAMGFVLQVVEPHLNGPAGEVPAIVYTAKDDKVQVLCGQGTAPAGATIAKYRDEGLELIPGSGLLATVIPGAFDAWMLMLRDKGTLSLREVLEPAISYARHGHPVLERVSGAIESLEELFTQEWPSSAETWMPGGKAPAPGSLFCNPALADTWDRVLREAETVSGREAQIDKARDCFYRGFIAEAIEAYLKDACVMDGTGARRRAVLTAEDLAGWSASWEDALTLDYGNWTVCKTGPWGQGPVLLQSLQLLKHAGIAGMPLMGADFIHTVIEAIKLSYADREAYYGDPLFSDIPMAQLLSDDYAAARSALIGPEASLEQRPGLIPGLEHLAQAAIDRAAGAASVAVGADAGEPTMAHLSNRRGDTVHIDVIDRWGNMVSATPSGGWLQSSPVIPGLGFALNSRAQMFWLDEGLPTSLAPGRRPRTTLTPSLALKDGRPHLAFGTPGGDQQDQWQLIFFLRLVHGQQNMQEVIDAPLFHSQHFTGSFYPRVATPGRMMIEPTAGAEVIDELRARGHDVDVSDPWAIGRLTAAARDPNGLLRAAATPRLMQAYAVGR</sequence>
<dbReference type="PRINTS" id="PR01210">
    <property type="entry name" value="GGTRANSPTASE"/>
</dbReference>
<keyword evidence="2" id="KW-1185">Reference proteome</keyword>
<organism evidence="1 2">
    <name type="scientific">Pseudodonghicola flavimaris</name>
    <dbReference type="NCBI Taxonomy" id="3050036"/>
    <lineage>
        <taxon>Bacteria</taxon>
        <taxon>Pseudomonadati</taxon>
        <taxon>Pseudomonadota</taxon>
        <taxon>Alphaproteobacteria</taxon>
        <taxon>Rhodobacterales</taxon>
        <taxon>Paracoccaceae</taxon>
        <taxon>Pseudodonghicola</taxon>
    </lineage>
</organism>
<protein>
    <submittedName>
        <fullName evidence="1">Gamma-glutamyltransferase family protein</fullName>
    </submittedName>
</protein>
<evidence type="ECO:0000313" key="2">
    <source>
        <dbReference type="Proteomes" id="UP001243757"/>
    </source>
</evidence>
<name>A0ABT7F0Q0_9RHOB</name>
<evidence type="ECO:0000313" key="1">
    <source>
        <dbReference type="EMBL" id="MDK3018191.1"/>
    </source>
</evidence>
<dbReference type="InterPro" id="IPR052896">
    <property type="entry name" value="GGT-like_enzyme"/>
</dbReference>
<accession>A0ABT7F0Q0</accession>
<dbReference type="RefSeq" id="WP_284481007.1">
    <property type="nucleotide sequence ID" value="NZ_JASNJD010000007.1"/>
</dbReference>
<gene>
    <name evidence="1" type="ORF">QO033_10930</name>
</gene>
<proteinExistence type="predicted"/>
<dbReference type="EMBL" id="JASNJD010000007">
    <property type="protein sequence ID" value="MDK3018191.1"/>
    <property type="molecule type" value="Genomic_DNA"/>
</dbReference>
<comment type="caution">
    <text evidence="1">The sequence shown here is derived from an EMBL/GenBank/DDBJ whole genome shotgun (WGS) entry which is preliminary data.</text>
</comment>
<dbReference type="InterPro" id="IPR043137">
    <property type="entry name" value="GGT_ssub_C"/>
</dbReference>
<dbReference type="Gene3D" id="1.10.246.130">
    <property type="match status" value="1"/>
</dbReference>
<reference evidence="1 2" key="1">
    <citation type="submission" date="2023-05" db="EMBL/GenBank/DDBJ databases">
        <title>Pseudodonghicola sp. nov.</title>
        <authorList>
            <person name="Huang J."/>
        </authorList>
    </citation>
    <scope>NUCLEOTIDE SEQUENCE [LARGE SCALE GENOMIC DNA]</scope>
    <source>
        <strain evidence="1 2">IC7</strain>
    </source>
</reference>
<dbReference type="PANTHER" id="PTHR43881:SF1">
    <property type="entry name" value="GAMMA-GLUTAMYLTRANSPEPTIDASE (AFU_ORTHOLOGUE AFUA_4G13580)"/>
    <property type="match status" value="1"/>
</dbReference>
<dbReference type="Proteomes" id="UP001243757">
    <property type="component" value="Unassembled WGS sequence"/>
</dbReference>
<dbReference type="Gene3D" id="3.60.20.40">
    <property type="match status" value="1"/>
</dbReference>
<dbReference type="InterPro" id="IPR029055">
    <property type="entry name" value="Ntn_hydrolases_N"/>
</dbReference>
<dbReference type="InterPro" id="IPR043138">
    <property type="entry name" value="GGT_lsub"/>
</dbReference>
<dbReference type="SUPFAM" id="SSF56235">
    <property type="entry name" value="N-terminal nucleophile aminohydrolases (Ntn hydrolases)"/>
    <property type="match status" value="1"/>
</dbReference>
<dbReference type="PANTHER" id="PTHR43881">
    <property type="entry name" value="GAMMA-GLUTAMYLTRANSPEPTIDASE (AFU_ORTHOLOGUE AFUA_4G13580)"/>
    <property type="match status" value="1"/>
</dbReference>